<dbReference type="PROSITE" id="PS00122">
    <property type="entry name" value="CARBOXYLESTERASE_B_1"/>
    <property type="match status" value="1"/>
</dbReference>
<dbReference type="EMBL" id="MU155135">
    <property type="protein sequence ID" value="KAF9485573.1"/>
    <property type="molecule type" value="Genomic_DNA"/>
</dbReference>
<dbReference type="OrthoDB" id="6846267at2759"/>
<evidence type="ECO:0000259" key="4">
    <source>
        <dbReference type="Pfam" id="PF00135"/>
    </source>
</evidence>
<dbReference type="Gene3D" id="3.40.50.1820">
    <property type="entry name" value="alpha/beta hydrolase"/>
    <property type="match status" value="1"/>
</dbReference>
<proteinExistence type="inferred from homology"/>
<feature type="domain" description="Carboxylesterase type B" evidence="4">
    <location>
        <begin position="19"/>
        <end position="269"/>
    </location>
</feature>
<protein>
    <recommendedName>
        <fullName evidence="3">Carboxylic ester hydrolase</fullName>
        <ecNumber evidence="3">3.1.1.-</ecNumber>
    </recommendedName>
</protein>
<organism evidence="5 6">
    <name type="scientific">Pholiota conissans</name>
    <dbReference type="NCBI Taxonomy" id="109636"/>
    <lineage>
        <taxon>Eukaryota</taxon>
        <taxon>Fungi</taxon>
        <taxon>Dikarya</taxon>
        <taxon>Basidiomycota</taxon>
        <taxon>Agaricomycotina</taxon>
        <taxon>Agaricomycetes</taxon>
        <taxon>Agaricomycetidae</taxon>
        <taxon>Agaricales</taxon>
        <taxon>Agaricineae</taxon>
        <taxon>Strophariaceae</taxon>
        <taxon>Pholiota</taxon>
    </lineage>
</organism>
<evidence type="ECO:0000313" key="6">
    <source>
        <dbReference type="Proteomes" id="UP000807469"/>
    </source>
</evidence>
<dbReference type="SUPFAM" id="SSF53474">
    <property type="entry name" value="alpha/beta-Hydrolases"/>
    <property type="match status" value="1"/>
</dbReference>
<evidence type="ECO:0000256" key="2">
    <source>
        <dbReference type="ARBA" id="ARBA00022801"/>
    </source>
</evidence>
<dbReference type="Proteomes" id="UP000807469">
    <property type="component" value="Unassembled WGS sequence"/>
</dbReference>
<dbReference type="EC" id="3.1.1.-" evidence="3"/>
<dbReference type="InterPro" id="IPR002018">
    <property type="entry name" value="CarbesteraseB"/>
</dbReference>
<dbReference type="Pfam" id="PF00135">
    <property type="entry name" value="COesterase"/>
    <property type="match status" value="1"/>
</dbReference>
<evidence type="ECO:0000256" key="1">
    <source>
        <dbReference type="ARBA" id="ARBA00005964"/>
    </source>
</evidence>
<dbReference type="InterPro" id="IPR019826">
    <property type="entry name" value="Carboxylesterase_B_AS"/>
</dbReference>
<evidence type="ECO:0000256" key="3">
    <source>
        <dbReference type="RuleBase" id="RU361235"/>
    </source>
</evidence>
<dbReference type="InterPro" id="IPR029058">
    <property type="entry name" value="AB_hydrolase_fold"/>
</dbReference>
<comment type="caution">
    <text evidence="5">The sequence shown here is derived from an EMBL/GenBank/DDBJ whole genome shotgun (WGS) entry which is preliminary data.</text>
</comment>
<dbReference type="PANTHER" id="PTHR43142:SF1">
    <property type="entry name" value="CARBOXYLIC ESTER HYDROLASE"/>
    <property type="match status" value="1"/>
</dbReference>
<evidence type="ECO:0000313" key="5">
    <source>
        <dbReference type="EMBL" id="KAF9485573.1"/>
    </source>
</evidence>
<name>A0A9P6D7D3_9AGAR</name>
<keyword evidence="2 3" id="KW-0378">Hydrolase</keyword>
<dbReference type="PANTHER" id="PTHR43142">
    <property type="entry name" value="CARBOXYLIC ESTER HYDROLASE"/>
    <property type="match status" value="1"/>
</dbReference>
<dbReference type="AlphaFoldDB" id="A0A9P6D7D3"/>
<dbReference type="GO" id="GO:0016787">
    <property type="term" value="F:hydrolase activity"/>
    <property type="evidence" value="ECO:0007669"/>
    <property type="project" value="UniProtKB-KW"/>
</dbReference>
<comment type="similarity">
    <text evidence="1 3">Belongs to the type-B carboxylesterase/lipase family.</text>
</comment>
<accession>A0A9P6D7D3</accession>
<sequence>MGGNHLHDELTANLPRVPVHTAFGPVIGGRANNGSVIFLELPYALPPGRFEDPIPLPKDYRYENKEYIRETAYAVQPTNDGQAAGTPYEDKVGYGKPTENPLFLNIAIPPSFSAKKGFPVKVYVHGGFLQFGSPHSLSSQAQYIAAERSEIWVNIGYRLSVFGFLASEKPALSGNYGFKDQWLALEWIKENIEAFGGNPNDIELTGLSAGAHSVHQLLHHASLLPPGKLAPFQSAAMQSNAILTDPKTPSRLQPQYDALCRGLKLDPEASDTLSILRDPVRIPWSTITHIIETDALGLFGTFRGCSSKDWATVDPGLMEWQRSGGLARGLKEHGVKSVLIGDLTDEWYLYSIAHPITGPRDILPNLERYFPKTVAEHMIEAFPPLPESAGSEEATRLYGDIMSFGQVHLPVRVFARDMAANGFPVLRYEIRWSPEQHRPFGYVTHGCDRVLWALRLPNLDSDQAKVAKAWIDKISEQIKAMNESGKAPTYNKDNILTLNDNKSIGWRSDNKWDHIMKLYEVLLQTNDGFSRSNL</sequence>
<reference evidence="5" key="1">
    <citation type="submission" date="2020-11" db="EMBL/GenBank/DDBJ databases">
        <authorList>
            <consortium name="DOE Joint Genome Institute"/>
            <person name="Ahrendt S."/>
            <person name="Riley R."/>
            <person name="Andreopoulos W."/>
            <person name="Labutti K."/>
            <person name="Pangilinan J."/>
            <person name="Ruiz-Duenas F.J."/>
            <person name="Barrasa J.M."/>
            <person name="Sanchez-Garcia M."/>
            <person name="Camarero S."/>
            <person name="Miyauchi S."/>
            <person name="Serrano A."/>
            <person name="Linde D."/>
            <person name="Babiker R."/>
            <person name="Drula E."/>
            <person name="Ayuso-Fernandez I."/>
            <person name="Pacheco R."/>
            <person name="Padilla G."/>
            <person name="Ferreira P."/>
            <person name="Barriuso J."/>
            <person name="Kellner H."/>
            <person name="Castanera R."/>
            <person name="Alfaro M."/>
            <person name="Ramirez L."/>
            <person name="Pisabarro A.G."/>
            <person name="Kuo A."/>
            <person name="Tritt A."/>
            <person name="Lipzen A."/>
            <person name="He G."/>
            <person name="Yan M."/>
            <person name="Ng V."/>
            <person name="Cullen D."/>
            <person name="Martin F."/>
            <person name="Rosso M.-N."/>
            <person name="Henrissat B."/>
            <person name="Hibbett D."/>
            <person name="Martinez A.T."/>
            <person name="Grigoriev I.V."/>
        </authorList>
    </citation>
    <scope>NUCLEOTIDE SEQUENCE</scope>
    <source>
        <strain evidence="5">CIRM-BRFM 674</strain>
    </source>
</reference>
<keyword evidence="6" id="KW-1185">Reference proteome</keyword>
<gene>
    <name evidence="5" type="ORF">BDN70DRAFT_988774</name>
</gene>